<comment type="caution">
    <text evidence="11">The sequence shown here is derived from an EMBL/GenBank/DDBJ whole genome shotgun (WGS) entry which is preliminary data.</text>
</comment>
<organism evidence="11 12">
    <name type="scientific">Saccharopolyspora gregorii</name>
    <dbReference type="NCBI Taxonomy" id="33914"/>
    <lineage>
        <taxon>Bacteria</taxon>
        <taxon>Bacillati</taxon>
        <taxon>Actinomycetota</taxon>
        <taxon>Actinomycetes</taxon>
        <taxon>Pseudonocardiales</taxon>
        <taxon>Pseudonocardiaceae</taxon>
        <taxon>Saccharopolyspora</taxon>
    </lineage>
</organism>
<dbReference type="Gene3D" id="3.10.129.110">
    <property type="entry name" value="Polyketide synthase dehydratase"/>
    <property type="match status" value="1"/>
</dbReference>
<dbReference type="Pfam" id="PF08659">
    <property type="entry name" value="KR"/>
    <property type="match status" value="1"/>
</dbReference>
<dbReference type="PROSITE" id="PS50075">
    <property type="entry name" value="CARRIER"/>
    <property type="match status" value="1"/>
</dbReference>
<dbReference type="Gene3D" id="3.40.47.10">
    <property type="match status" value="1"/>
</dbReference>
<dbReference type="SMART" id="SM00825">
    <property type="entry name" value="PKS_KS"/>
    <property type="match status" value="1"/>
</dbReference>
<evidence type="ECO:0000256" key="5">
    <source>
        <dbReference type="ARBA" id="ARBA00023194"/>
    </source>
</evidence>
<dbReference type="SMART" id="SM00826">
    <property type="entry name" value="PKS_DH"/>
    <property type="match status" value="1"/>
</dbReference>
<dbReference type="EMBL" id="BAAAYK010000038">
    <property type="protein sequence ID" value="GAA3356480.1"/>
    <property type="molecule type" value="Genomic_DNA"/>
</dbReference>
<dbReference type="SUPFAM" id="SSF51735">
    <property type="entry name" value="NAD(P)-binding Rossmann-fold domains"/>
    <property type="match status" value="2"/>
</dbReference>
<dbReference type="Pfam" id="PF00975">
    <property type="entry name" value="Thioesterase"/>
    <property type="match status" value="1"/>
</dbReference>
<dbReference type="PANTHER" id="PTHR43775">
    <property type="entry name" value="FATTY ACID SYNTHASE"/>
    <property type="match status" value="1"/>
</dbReference>
<dbReference type="PROSITE" id="PS00606">
    <property type="entry name" value="KS3_1"/>
    <property type="match status" value="1"/>
</dbReference>
<dbReference type="InterPro" id="IPR006162">
    <property type="entry name" value="Ppantetheine_attach_site"/>
</dbReference>
<evidence type="ECO:0000256" key="6">
    <source>
        <dbReference type="ARBA" id="ARBA00023268"/>
    </source>
</evidence>
<dbReference type="SUPFAM" id="SSF53901">
    <property type="entry name" value="Thiolase-like"/>
    <property type="match status" value="1"/>
</dbReference>
<keyword evidence="6" id="KW-0511">Multifunctional enzyme</keyword>
<dbReference type="InterPro" id="IPR020807">
    <property type="entry name" value="PKS_DH"/>
</dbReference>
<dbReference type="InterPro" id="IPR001227">
    <property type="entry name" value="Ac_transferase_dom_sf"/>
</dbReference>
<dbReference type="Pfam" id="PF00109">
    <property type="entry name" value="ketoacyl-synt"/>
    <property type="match status" value="1"/>
</dbReference>
<keyword evidence="3" id="KW-0597">Phosphoprotein</keyword>
<dbReference type="InterPro" id="IPR049552">
    <property type="entry name" value="PKS_DH_N"/>
</dbReference>
<dbReference type="InterPro" id="IPR009081">
    <property type="entry name" value="PP-bd_ACP"/>
</dbReference>
<feature type="domain" description="Carrier" evidence="9">
    <location>
        <begin position="1658"/>
        <end position="1733"/>
    </location>
</feature>
<dbReference type="SUPFAM" id="SSF55048">
    <property type="entry name" value="Probable ACP-binding domain of malonyl-CoA ACP transacylase"/>
    <property type="match status" value="1"/>
</dbReference>
<dbReference type="PROSITE" id="PS00012">
    <property type="entry name" value="PHOSPHOPANTETHEINE"/>
    <property type="match status" value="1"/>
</dbReference>
<dbReference type="SMART" id="SM00824">
    <property type="entry name" value="PKS_TE"/>
    <property type="match status" value="1"/>
</dbReference>
<dbReference type="Pfam" id="PF22953">
    <property type="entry name" value="SpnB_Rossmann"/>
    <property type="match status" value="1"/>
</dbReference>
<name>A0ABP6RM82_9PSEU</name>
<dbReference type="InterPro" id="IPR055123">
    <property type="entry name" value="SpnB-like_Rossmann"/>
</dbReference>
<dbReference type="SMART" id="SM00823">
    <property type="entry name" value="PKS_PP"/>
    <property type="match status" value="1"/>
</dbReference>
<dbReference type="Pfam" id="PF16197">
    <property type="entry name" value="KAsynt_C_assoc"/>
    <property type="match status" value="1"/>
</dbReference>
<evidence type="ECO:0000256" key="8">
    <source>
        <dbReference type="SAM" id="MobiDB-lite"/>
    </source>
</evidence>
<dbReference type="SMART" id="SM00827">
    <property type="entry name" value="PKS_AT"/>
    <property type="match status" value="1"/>
</dbReference>
<dbReference type="CDD" id="cd00833">
    <property type="entry name" value="PKS"/>
    <property type="match status" value="1"/>
</dbReference>
<dbReference type="InterPro" id="IPR016039">
    <property type="entry name" value="Thiolase-like"/>
</dbReference>
<dbReference type="SUPFAM" id="SSF52151">
    <property type="entry name" value="FabD/lysophospholipase-like"/>
    <property type="match status" value="1"/>
</dbReference>
<dbReference type="InterPro" id="IPR020802">
    <property type="entry name" value="TesA-like"/>
</dbReference>
<evidence type="ECO:0000256" key="2">
    <source>
        <dbReference type="ARBA" id="ARBA00022450"/>
    </source>
</evidence>
<dbReference type="InterPro" id="IPR020806">
    <property type="entry name" value="PKS_PP-bd"/>
</dbReference>
<dbReference type="InterPro" id="IPR020841">
    <property type="entry name" value="PKS_Beta-ketoAc_synthase_dom"/>
</dbReference>
<dbReference type="Gene3D" id="3.40.50.720">
    <property type="entry name" value="NAD(P)-binding Rossmann-like Domain"/>
    <property type="match status" value="1"/>
</dbReference>
<feature type="domain" description="Ketosynthase family 3 (KS3)" evidence="10">
    <location>
        <begin position="33"/>
        <end position="450"/>
    </location>
</feature>
<comment type="cofactor">
    <cofactor evidence="1">
        <name>pantetheine 4'-phosphate</name>
        <dbReference type="ChEBI" id="CHEBI:47942"/>
    </cofactor>
</comment>
<evidence type="ECO:0000256" key="3">
    <source>
        <dbReference type="ARBA" id="ARBA00022553"/>
    </source>
</evidence>
<dbReference type="Pfam" id="PF00550">
    <property type="entry name" value="PP-binding"/>
    <property type="match status" value="1"/>
</dbReference>
<dbReference type="InterPro" id="IPR042104">
    <property type="entry name" value="PKS_dehydratase_sf"/>
</dbReference>
<dbReference type="SMART" id="SM01294">
    <property type="entry name" value="PKS_PP_betabranch"/>
    <property type="match status" value="1"/>
</dbReference>
<evidence type="ECO:0000256" key="4">
    <source>
        <dbReference type="ARBA" id="ARBA00022679"/>
    </source>
</evidence>
<keyword evidence="5" id="KW-0045">Antibiotic biosynthesis</keyword>
<dbReference type="InterPro" id="IPR001031">
    <property type="entry name" value="Thioesterase"/>
</dbReference>
<dbReference type="InterPro" id="IPR057326">
    <property type="entry name" value="KR_dom"/>
</dbReference>
<feature type="region of interest" description="Disordered" evidence="8">
    <location>
        <begin position="451"/>
        <end position="471"/>
    </location>
</feature>
<dbReference type="InterPro" id="IPR014043">
    <property type="entry name" value="Acyl_transferase_dom"/>
</dbReference>
<evidence type="ECO:0000256" key="1">
    <source>
        <dbReference type="ARBA" id="ARBA00001957"/>
    </source>
</evidence>
<evidence type="ECO:0008006" key="13">
    <source>
        <dbReference type="Google" id="ProtNLM"/>
    </source>
</evidence>
<sequence>MPDESTLVDYLKWVTADLHETRQRLHEAETGRHEPVAIVGMACRFPGADSPERLWELLSAGEDAISGFPADRGWDLAALGQGRSATGRGGFLPGAADFDPGFFDISPREALAMDPQQRHALEVSWEALERAGIDPKSLRGSRTGVFVGTTGQDYIHLVLASGEDLEGHASTGMAASVLSGRVSFALGLEGPALTVDTACSSSLVALHLAAQAVRTGECSLALAGGVTIMTTSANFSSFSRQGGLAPDGLCKAFSTDADGTAWSEGVGMLAVETLSEARRHGHRVLAVLRGSAVNQDGASNGLTAPNGPAQQRVIRQALAGADLSTSNVDVVEAHGTGTRLGDPIEAQALLATYGRDRERPLLLGSVKSNLGHTQAAAGVAGVIKVVQAMRHGELPPTLHVRSPSEHVDWDTGAVELATGRTVWPATGHPRRAGVSSFGISGTNAHVVLEQAPEPPEPEPEQVPRPAAVPWPVSGRTPAALRAQLDRLADFRAEHPGCDRLDVARSLATGRSAFEHRAVLLATDDGVEEVARGAVAADPGKLAVLFSGQGSQRLGMGRELHARFPVFAAALDAVLAELDRHRDDPLREVIWGDDPAALADTGNTQPALFAVEVALYRLAESFGVRADLLGGHSVGEIAAAHVAGVFALPDAAKLVSARARLMSRLPAGGAMVAVQASETEVAPWCTGATAIAAINGPRSTVVSGDERGVQHVIDRARADGRAAKRLRVSHAFHSPLVDPVLAEFRAVVRELSFAPAEIPVVSNLTGERATDELSTPEYWVRHVREAVRFADGVRALSEAGAQTFLELGPDGSLCAMAQESLPTTAVEVPALRRDRPEEAAFMTALSRLHVRGLRVDWAELFAGTGARRVDLPTYAFQHERFWPAPSAGAADAAGLGLRAVHHPVLGAAVGLAGSGAVVLTGRIAADAARGVVPAAAFAELALRAADEVGCDQVAELVLGAEPVSAAEPVAVQLRIEEADGSGHREFAVHTRPAAAEDAEWVERGTGVLAIAAAPEVDFDGEVPAGAEPLPQDEPSEVLHRDGAVFAEVALPAGVPAAGHDLHPALLDAVTRVAAAVPGAGGARATRWSGMSLHATAAEVLRVRARPGADGTEVVAVDGRGNPVLVVASLHHDGETPAAPREPDTAAAAADVDVSRSLFGLNWVPGPAPEPVGGRRWAIVGGDEFDLAYALHRADEAVVGYGESLSDLTRGGTAPDVFLVPVTGGAAAEPDAVHELARRALALLQEWQSDRRLTGSHLVFVTRGAVSVSGEALADVAAAAVWGLVRSAQAEEPAGRLLLIDLDDAFTSAAVLPGLLGAEEPQLAVRQREVRVARLVPLPAAGHAVESTVDDTGGGAGAANGGGSTAARRRDPAAPANWHPEGTVLITGGTGGLGAELARHLVAEHGIRHLVLASRRGPAAPGALELRAELTAHGAEVRIAACDAADAAAVAGLLAEIPAAHPLTAVVHTAGVLDDGAIGSLTAERLDRVLRPKVDAAWRLHEATRDRDLAAFLLYSSVSGVMGGPGQGNYAAANAFLDALAQHRRAQGLPAQSLAWGPWAPASGMTAALTEADLERMAGSGLPPLSAAQGLALFDAARTRDEALVVPIRTNAAGMRGQGHLPPVLRELIPAARRPVAAARRSAGSRGERIAAADGADRHRLLTELVVEHAAAVLGHRDVAAVDPERDFLELGFDSLIAVELRNRVGEELDLRLAASVVFDARTPDALARCLGGELDARVAPAAGGARSQGGPNDGLVNLFLSGVHCGKRKESMRMLGAVAATRPTFETPAELAELPEPVTLADGPTDPRLICVSSPGATGGVHQYARIAAHFRGIRHVSALPLVGFEPGEALPEHGAAAVRSVAESALHGSDGDPFVLIGHSTGGTIAYQAAGLLEDTWGVRPEAVVLLDTLSLRYDDNDDIDYDEVANYYLADIDTPSVNLNSARLSAMVHWYNKVAAFADAPVTTAPTLLVRCSVPVPGSRGTKAPPVIDTDAVRTIEADHLSLAKEHSELTAQVVRDWLAELVPART</sequence>
<keyword evidence="2" id="KW-0596">Phosphopantetheine</keyword>
<evidence type="ECO:0000313" key="12">
    <source>
        <dbReference type="Proteomes" id="UP001500483"/>
    </source>
</evidence>
<dbReference type="Gene3D" id="1.10.1200.10">
    <property type="entry name" value="ACP-like"/>
    <property type="match status" value="1"/>
</dbReference>
<dbReference type="Pfam" id="PF00698">
    <property type="entry name" value="Acyl_transf_1"/>
    <property type="match status" value="1"/>
</dbReference>
<keyword evidence="4" id="KW-0808">Transferase</keyword>
<dbReference type="SUPFAM" id="SSF53474">
    <property type="entry name" value="alpha/beta-Hydrolases"/>
    <property type="match status" value="1"/>
</dbReference>
<dbReference type="InterPro" id="IPR032821">
    <property type="entry name" value="PKS_assoc"/>
</dbReference>
<protein>
    <recommendedName>
        <fullName evidence="13">SDR family NAD(P)-dependent oxidoreductase</fullName>
    </recommendedName>
</protein>
<dbReference type="InterPro" id="IPR014030">
    <property type="entry name" value="Ketoacyl_synth_N"/>
</dbReference>
<keyword evidence="7" id="KW-0012">Acyltransferase</keyword>
<dbReference type="Proteomes" id="UP001500483">
    <property type="component" value="Unassembled WGS sequence"/>
</dbReference>
<evidence type="ECO:0000256" key="7">
    <source>
        <dbReference type="ARBA" id="ARBA00023315"/>
    </source>
</evidence>
<dbReference type="Pfam" id="PF02801">
    <property type="entry name" value="Ketoacyl-synt_C"/>
    <property type="match status" value="1"/>
</dbReference>
<dbReference type="InterPro" id="IPR015083">
    <property type="entry name" value="NorB/c/GfsB-D-like_docking"/>
</dbReference>
<gene>
    <name evidence="11" type="ORF">GCM10020366_20680</name>
</gene>
<dbReference type="InterPro" id="IPR013968">
    <property type="entry name" value="PKS_KR"/>
</dbReference>
<evidence type="ECO:0000259" key="10">
    <source>
        <dbReference type="PROSITE" id="PS52004"/>
    </source>
</evidence>
<dbReference type="Pfam" id="PF08990">
    <property type="entry name" value="Docking"/>
    <property type="match status" value="1"/>
</dbReference>
<evidence type="ECO:0000259" key="9">
    <source>
        <dbReference type="PROSITE" id="PS50075"/>
    </source>
</evidence>
<keyword evidence="12" id="KW-1185">Reference proteome</keyword>
<dbReference type="InterPro" id="IPR016035">
    <property type="entry name" value="Acyl_Trfase/lysoPLipase"/>
</dbReference>
<dbReference type="CDD" id="cd08956">
    <property type="entry name" value="KR_3_FAS_SDR_x"/>
    <property type="match status" value="1"/>
</dbReference>
<dbReference type="Pfam" id="PF21089">
    <property type="entry name" value="PKS_DH_N"/>
    <property type="match status" value="1"/>
</dbReference>
<dbReference type="Gene3D" id="3.40.50.1820">
    <property type="entry name" value="alpha/beta hydrolase"/>
    <property type="match status" value="1"/>
</dbReference>
<accession>A0ABP6RM82</accession>
<dbReference type="InterPro" id="IPR036736">
    <property type="entry name" value="ACP-like_sf"/>
</dbReference>
<proteinExistence type="predicted"/>
<dbReference type="InterPro" id="IPR018201">
    <property type="entry name" value="Ketoacyl_synth_AS"/>
</dbReference>
<dbReference type="PROSITE" id="PS52004">
    <property type="entry name" value="KS3_2"/>
    <property type="match status" value="1"/>
</dbReference>
<dbReference type="PANTHER" id="PTHR43775:SF51">
    <property type="entry name" value="INACTIVE PHENOLPHTHIOCEROL SYNTHESIS POLYKETIDE SYNTHASE TYPE I PKS1-RELATED"/>
    <property type="match status" value="1"/>
</dbReference>
<feature type="region of interest" description="Disordered" evidence="8">
    <location>
        <begin position="1344"/>
        <end position="1379"/>
    </location>
</feature>
<dbReference type="InterPro" id="IPR016036">
    <property type="entry name" value="Malonyl_transacylase_ACP-bd"/>
</dbReference>
<reference evidence="12" key="1">
    <citation type="journal article" date="2019" name="Int. J. Syst. Evol. Microbiol.">
        <title>The Global Catalogue of Microorganisms (GCM) 10K type strain sequencing project: providing services to taxonomists for standard genome sequencing and annotation.</title>
        <authorList>
            <consortium name="The Broad Institute Genomics Platform"/>
            <consortium name="The Broad Institute Genome Sequencing Center for Infectious Disease"/>
            <person name="Wu L."/>
            <person name="Ma J."/>
        </authorList>
    </citation>
    <scope>NUCLEOTIDE SEQUENCE [LARGE SCALE GENOMIC DNA]</scope>
    <source>
        <strain evidence="12">JCM 9687</strain>
    </source>
</reference>
<evidence type="ECO:0000313" key="11">
    <source>
        <dbReference type="EMBL" id="GAA3356480.1"/>
    </source>
</evidence>
<dbReference type="InterPro" id="IPR036291">
    <property type="entry name" value="NAD(P)-bd_dom_sf"/>
</dbReference>
<dbReference type="SMART" id="SM00822">
    <property type="entry name" value="PKS_KR"/>
    <property type="match status" value="1"/>
</dbReference>
<dbReference type="InterPro" id="IPR029058">
    <property type="entry name" value="AB_hydrolase_fold"/>
</dbReference>
<feature type="compositionally biased region" description="Gly residues" evidence="8">
    <location>
        <begin position="1350"/>
        <end position="1362"/>
    </location>
</feature>
<dbReference type="Gene3D" id="3.30.70.3290">
    <property type="match status" value="1"/>
</dbReference>
<dbReference type="Gene3D" id="3.40.366.10">
    <property type="entry name" value="Malonyl-Coenzyme A Acyl Carrier Protein, domain 2"/>
    <property type="match status" value="1"/>
</dbReference>
<dbReference type="InterPro" id="IPR050091">
    <property type="entry name" value="PKS_NRPS_Biosynth_Enz"/>
</dbReference>
<dbReference type="InterPro" id="IPR014031">
    <property type="entry name" value="Ketoacyl_synth_C"/>
</dbReference>